<reference evidence="2 3" key="1">
    <citation type="submission" date="2018-11" db="EMBL/GenBank/DDBJ databases">
        <authorList>
            <consortium name="Pathogen Informatics"/>
        </authorList>
    </citation>
    <scope>NUCLEOTIDE SEQUENCE [LARGE SCALE GENOMIC DNA]</scope>
</reference>
<feature type="compositionally biased region" description="Basic and acidic residues" evidence="1">
    <location>
        <begin position="191"/>
        <end position="201"/>
    </location>
</feature>
<name>A0A183F872_HELPZ</name>
<dbReference type="WBParaSite" id="HPBE_0000236401-mRNA-1">
    <property type="protein sequence ID" value="HPBE_0000236401-mRNA-1"/>
    <property type="gene ID" value="HPBE_0000236401"/>
</dbReference>
<gene>
    <name evidence="2" type="ORF">HPBE_LOCUS2365</name>
</gene>
<evidence type="ECO:0000313" key="4">
    <source>
        <dbReference type="WBParaSite" id="HPBE_0000236401-mRNA-1"/>
    </source>
</evidence>
<feature type="compositionally biased region" description="Basic and acidic residues" evidence="1">
    <location>
        <begin position="136"/>
        <end position="162"/>
    </location>
</feature>
<sequence>MAKLLFPDTLHLYFKEQDYGKRVWLHEVLDRRFPSRDKLQHVAKWKSCTTAINRNRLDSQLFQGFRCSELSLNVWFFAEFSTTEVKPSVSSISWSKMTATEKKEPCREKDKESLKRKDDEAATAAAAAANAKRQQVRKDKEAAEAKLKEGRPDETKKERESSRISARAKGNRLRDGSGSLMRSKRCTKVLGIDRQRSLSIS</sequence>
<dbReference type="EMBL" id="UZAH01003485">
    <property type="protein sequence ID" value="VDO24781.1"/>
    <property type="molecule type" value="Genomic_DNA"/>
</dbReference>
<feature type="region of interest" description="Disordered" evidence="1">
    <location>
        <begin position="128"/>
        <end position="201"/>
    </location>
</feature>
<protein>
    <submittedName>
        <fullName evidence="4">NAM-associated domain-containing protein</fullName>
    </submittedName>
</protein>
<proteinExistence type="predicted"/>
<organism evidence="3 4">
    <name type="scientific">Heligmosomoides polygyrus</name>
    <name type="common">Parasitic roundworm</name>
    <dbReference type="NCBI Taxonomy" id="6339"/>
    <lineage>
        <taxon>Eukaryota</taxon>
        <taxon>Metazoa</taxon>
        <taxon>Ecdysozoa</taxon>
        <taxon>Nematoda</taxon>
        <taxon>Chromadorea</taxon>
        <taxon>Rhabditida</taxon>
        <taxon>Rhabditina</taxon>
        <taxon>Rhabditomorpha</taxon>
        <taxon>Strongyloidea</taxon>
        <taxon>Heligmosomidae</taxon>
        <taxon>Heligmosomoides</taxon>
    </lineage>
</organism>
<accession>A0A3P7TTA8</accession>
<keyword evidence="3" id="KW-1185">Reference proteome</keyword>
<evidence type="ECO:0000313" key="2">
    <source>
        <dbReference type="EMBL" id="VDO24781.1"/>
    </source>
</evidence>
<dbReference type="Proteomes" id="UP000050761">
    <property type="component" value="Unassembled WGS sequence"/>
</dbReference>
<accession>A0A183F872</accession>
<dbReference type="OrthoDB" id="5783282at2759"/>
<evidence type="ECO:0000313" key="3">
    <source>
        <dbReference type="Proteomes" id="UP000050761"/>
    </source>
</evidence>
<reference evidence="4" key="2">
    <citation type="submission" date="2019-09" db="UniProtKB">
        <authorList>
            <consortium name="WormBaseParasite"/>
        </authorList>
    </citation>
    <scope>IDENTIFICATION</scope>
</reference>
<dbReference type="AlphaFoldDB" id="A0A183F872"/>
<evidence type="ECO:0000256" key="1">
    <source>
        <dbReference type="SAM" id="MobiDB-lite"/>
    </source>
</evidence>